<comment type="pathway">
    <text evidence="7">Amino-acid degradation; L-histidine degradation into L-glutamate; N-formimidoyl-L-glutamate from L-histidine: step 3/3.</text>
</comment>
<comment type="similarity">
    <text evidence="7">Belongs to the metallo-dependent hydrolases superfamily. HutI family.</text>
</comment>
<evidence type="ECO:0000313" key="9">
    <source>
        <dbReference type="EMBL" id="MBN7823693.1"/>
    </source>
</evidence>
<dbReference type="GO" id="GO:0019556">
    <property type="term" value="P:L-histidine catabolic process to glutamate and formamide"/>
    <property type="evidence" value="ECO:0007669"/>
    <property type="project" value="UniProtKB-UniRule"/>
</dbReference>
<feature type="binding site" evidence="7">
    <location>
        <position position="145"/>
    </location>
    <ligand>
        <name>4-imidazolone-5-propanoate</name>
        <dbReference type="ChEBI" id="CHEBI:77893"/>
    </ligand>
</feature>
<keyword evidence="6 7" id="KW-0408">Iron</keyword>
<evidence type="ECO:0000259" key="8">
    <source>
        <dbReference type="Pfam" id="PF01979"/>
    </source>
</evidence>
<evidence type="ECO:0000256" key="2">
    <source>
        <dbReference type="ARBA" id="ARBA00022723"/>
    </source>
</evidence>
<comment type="caution">
    <text evidence="9">The sequence shown here is derived from an EMBL/GenBank/DDBJ whole genome shotgun (WGS) entry which is preliminary data.</text>
</comment>
<dbReference type="Proteomes" id="UP000664654">
    <property type="component" value="Unassembled WGS sequence"/>
</dbReference>
<keyword evidence="4 7" id="KW-0369">Histidine metabolism</keyword>
<dbReference type="FunFam" id="3.20.20.140:FF:000007">
    <property type="entry name" value="Imidazolonepropionase"/>
    <property type="match status" value="1"/>
</dbReference>
<evidence type="ECO:0000256" key="6">
    <source>
        <dbReference type="ARBA" id="ARBA00023004"/>
    </source>
</evidence>
<organism evidence="9 10">
    <name type="scientific">Bowmanella dokdonensis</name>
    <dbReference type="NCBI Taxonomy" id="751969"/>
    <lineage>
        <taxon>Bacteria</taxon>
        <taxon>Pseudomonadati</taxon>
        <taxon>Pseudomonadota</taxon>
        <taxon>Gammaproteobacteria</taxon>
        <taxon>Alteromonadales</taxon>
        <taxon>Alteromonadaceae</taxon>
        <taxon>Bowmanella</taxon>
    </lineage>
</organism>
<feature type="binding site" evidence="7">
    <location>
        <position position="145"/>
    </location>
    <ligand>
        <name>N-formimidoyl-L-glutamate</name>
        <dbReference type="ChEBI" id="CHEBI:58928"/>
    </ligand>
</feature>
<dbReference type="AlphaFoldDB" id="A0A939IL00"/>
<dbReference type="Gene3D" id="3.20.20.140">
    <property type="entry name" value="Metal-dependent hydrolases"/>
    <property type="match status" value="1"/>
</dbReference>
<keyword evidence="7" id="KW-0963">Cytoplasm</keyword>
<reference evidence="9" key="1">
    <citation type="submission" date="2021-03" db="EMBL/GenBank/DDBJ databases">
        <title>novel species isolated from a fishpond in China.</title>
        <authorList>
            <person name="Lu H."/>
            <person name="Cai Z."/>
        </authorList>
    </citation>
    <scope>NUCLEOTIDE SEQUENCE</scope>
    <source>
        <strain evidence="9">JCM 30855</strain>
    </source>
</reference>
<feature type="binding site" evidence="7">
    <location>
        <position position="318"/>
    </location>
    <ligand>
        <name>Fe(3+)</name>
        <dbReference type="ChEBI" id="CHEBI:29034"/>
    </ligand>
</feature>
<feature type="binding site" evidence="7">
    <location>
        <position position="82"/>
    </location>
    <ligand>
        <name>4-imidazolone-5-propanoate</name>
        <dbReference type="ChEBI" id="CHEBI:77893"/>
    </ligand>
</feature>
<feature type="binding site" evidence="7">
    <location>
        <position position="73"/>
    </location>
    <ligand>
        <name>Fe(3+)</name>
        <dbReference type="ChEBI" id="CHEBI:29034"/>
    </ligand>
</feature>
<evidence type="ECO:0000313" key="10">
    <source>
        <dbReference type="Proteomes" id="UP000664654"/>
    </source>
</evidence>
<dbReference type="InterPro" id="IPR005920">
    <property type="entry name" value="HutI"/>
</dbReference>
<feature type="binding site" evidence="7">
    <location>
        <position position="243"/>
    </location>
    <ligand>
        <name>Zn(2+)</name>
        <dbReference type="ChEBI" id="CHEBI:29105"/>
    </ligand>
</feature>
<feature type="binding site" evidence="7">
    <location>
        <position position="322"/>
    </location>
    <ligand>
        <name>N-formimidoyl-L-glutamate</name>
        <dbReference type="ChEBI" id="CHEBI:58928"/>
    </ligand>
</feature>
<accession>A0A939IL00</accession>
<dbReference type="RefSeq" id="WP_206571815.1">
    <property type="nucleotide sequence ID" value="NZ_JAFKCV010000001.1"/>
</dbReference>
<comment type="subcellular location">
    <subcellularLocation>
        <location evidence="7">Cytoplasm</location>
    </subcellularLocation>
</comment>
<proteinExistence type="inferred from homology"/>
<dbReference type="NCBIfam" id="TIGR01224">
    <property type="entry name" value="hutI"/>
    <property type="match status" value="1"/>
</dbReference>
<feature type="binding site" evidence="7">
    <location>
        <position position="178"/>
    </location>
    <ligand>
        <name>4-imidazolone-5-propanoate</name>
        <dbReference type="ChEBI" id="CHEBI:77893"/>
    </ligand>
</feature>
<dbReference type="PANTHER" id="PTHR42752:SF1">
    <property type="entry name" value="IMIDAZOLONEPROPIONASE-RELATED"/>
    <property type="match status" value="1"/>
</dbReference>
<keyword evidence="3 7" id="KW-0378">Hydrolase</keyword>
<feature type="binding site" evidence="7">
    <location>
        <position position="75"/>
    </location>
    <ligand>
        <name>Zn(2+)</name>
        <dbReference type="ChEBI" id="CHEBI:29105"/>
    </ligand>
</feature>
<dbReference type="PANTHER" id="PTHR42752">
    <property type="entry name" value="IMIDAZOLONEPROPIONASE"/>
    <property type="match status" value="1"/>
</dbReference>
<dbReference type="EMBL" id="JAFKCV010000001">
    <property type="protein sequence ID" value="MBN7823693.1"/>
    <property type="molecule type" value="Genomic_DNA"/>
</dbReference>
<dbReference type="GO" id="GO:0005737">
    <property type="term" value="C:cytoplasm"/>
    <property type="evidence" value="ECO:0007669"/>
    <property type="project" value="UniProtKB-SubCell"/>
</dbReference>
<name>A0A939IL00_9ALTE</name>
<dbReference type="EC" id="3.5.2.7" evidence="1 7"/>
<feature type="binding site" evidence="7">
    <location>
        <position position="318"/>
    </location>
    <ligand>
        <name>Zn(2+)</name>
        <dbReference type="ChEBI" id="CHEBI:29105"/>
    </ligand>
</feature>
<comment type="cofactor">
    <cofactor evidence="7">
        <name>Zn(2+)</name>
        <dbReference type="ChEBI" id="CHEBI:29105"/>
    </cofactor>
    <cofactor evidence="7">
        <name>Fe(3+)</name>
        <dbReference type="ChEBI" id="CHEBI:29034"/>
    </cofactor>
    <text evidence="7">Binds 1 zinc or iron ion per subunit.</text>
</comment>
<comment type="catalytic activity">
    <reaction evidence="7">
        <text>4-imidazolone-5-propanoate + H2O = N-formimidoyl-L-glutamate</text>
        <dbReference type="Rhea" id="RHEA:23660"/>
        <dbReference type="ChEBI" id="CHEBI:15377"/>
        <dbReference type="ChEBI" id="CHEBI:58928"/>
        <dbReference type="ChEBI" id="CHEBI:77893"/>
        <dbReference type="EC" id="3.5.2.7"/>
    </reaction>
</comment>
<evidence type="ECO:0000256" key="3">
    <source>
        <dbReference type="ARBA" id="ARBA00022801"/>
    </source>
</evidence>
<evidence type="ECO:0000256" key="1">
    <source>
        <dbReference type="ARBA" id="ARBA00012864"/>
    </source>
</evidence>
<dbReference type="GO" id="GO:0008270">
    <property type="term" value="F:zinc ion binding"/>
    <property type="evidence" value="ECO:0007669"/>
    <property type="project" value="UniProtKB-UniRule"/>
</dbReference>
<evidence type="ECO:0000256" key="4">
    <source>
        <dbReference type="ARBA" id="ARBA00022808"/>
    </source>
</evidence>
<dbReference type="GO" id="GO:0050480">
    <property type="term" value="F:imidazolonepropionase activity"/>
    <property type="evidence" value="ECO:0007669"/>
    <property type="project" value="UniProtKB-UniRule"/>
</dbReference>
<feature type="binding site" evidence="7">
    <location>
        <position position="323"/>
    </location>
    <ligand>
        <name>4-imidazolone-5-propanoate</name>
        <dbReference type="ChEBI" id="CHEBI:77893"/>
    </ligand>
</feature>
<feature type="binding site" evidence="7">
    <location>
        <position position="75"/>
    </location>
    <ligand>
        <name>Fe(3+)</name>
        <dbReference type="ChEBI" id="CHEBI:29034"/>
    </ligand>
</feature>
<keyword evidence="2 7" id="KW-0479">Metal-binding</keyword>
<evidence type="ECO:0000256" key="7">
    <source>
        <dbReference type="HAMAP-Rule" id="MF_00372"/>
    </source>
</evidence>
<gene>
    <name evidence="7" type="primary">hutI</name>
    <name evidence="9" type="ORF">J0A66_00515</name>
</gene>
<dbReference type="HAMAP" id="MF_00372">
    <property type="entry name" value="HutI"/>
    <property type="match status" value="1"/>
</dbReference>
<dbReference type="Gene3D" id="2.30.40.10">
    <property type="entry name" value="Urease, subunit C, domain 1"/>
    <property type="match status" value="1"/>
</dbReference>
<feature type="binding site" evidence="7">
    <location>
        <position position="243"/>
    </location>
    <ligand>
        <name>Fe(3+)</name>
        <dbReference type="ChEBI" id="CHEBI:29034"/>
    </ligand>
</feature>
<protein>
    <recommendedName>
        <fullName evidence="1 7">Imidazolonepropionase</fullName>
        <ecNumber evidence="1 7">3.5.2.7</ecNumber>
    </recommendedName>
    <alternativeName>
        <fullName evidence="7">Imidazolone-5-propionate hydrolase</fullName>
    </alternativeName>
</protein>
<feature type="binding site" evidence="7">
    <location>
        <position position="73"/>
    </location>
    <ligand>
        <name>Zn(2+)</name>
        <dbReference type="ChEBI" id="CHEBI:29105"/>
    </ligand>
</feature>
<dbReference type="SUPFAM" id="SSF51556">
    <property type="entry name" value="Metallo-dependent hydrolases"/>
    <property type="match status" value="1"/>
</dbReference>
<feature type="domain" description="Amidohydrolase-related" evidence="8">
    <location>
        <begin position="65"/>
        <end position="393"/>
    </location>
</feature>
<comment type="function">
    <text evidence="7">Catalyzes the hydrolytic cleavage of the carbon-nitrogen bond in imidazolone-5-propanoate to yield N-formimidoyl-L-glutamate. It is the third step in the universal histidine degradation pathway.</text>
</comment>
<evidence type="ECO:0000256" key="5">
    <source>
        <dbReference type="ARBA" id="ARBA00022833"/>
    </source>
</evidence>
<dbReference type="GO" id="GO:0005506">
    <property type="term" value="F:iron ion binding"/>
    <property type="evidence" value="ECO:0007669"/>
    <property type="project" value="UniProtKB-UniRule"/>
</dbReference>
<dbReference type="CDD" id="cd01296">
    <property type="entry name" value="Imidazolone-5PH"/>
    <property type="match status" value="1"/>
</dbReference>
<dbReference type="Pfam" id="PF01979">
    <property type="entry name" value="Amidohydro_1"/>
    <property type="match status" value="1"/>
</dbReference>
<dbReference type="InterPro" id="IPR011059">
    <property type="entry name" value="Metal-dep_hydrolase_composite"/>
</dbReference>
<keyword evidence="5 7" id="KW-0862">Zinc</keyword>
<dbReference type="SUPFAM" id="SSF51338">
    <property type="entry name" value="Composite domain of metallo-dependent hydrolases"/>
    <property type="match status" value="1"/>
</dbReference>
<feature type="binding site" evidence="7">
    <location>
        <position position="246"/>
    </location>
    <ligand>
        <name>4-imidazolone-5-propanoate</name>
        <dbReference type="ChEBI" id="CHEBI:77893"/>
    </ligand>
</feature>
<dbReference type="InterPro" id="IPR006680">
    <property type="entry name" value="Amidohydro-rel"/>
</dbReference>
<dbReference type="InterPro" id="IPR032466">
    <property type="entry name" value="Metal_Hydrolase"/>
</dbReference>
<feature type="binding site" evidence="7">
    <location>
        <position position="320"/>
    </location>
    <ligand>
        <name>N-formimidoyl-L-glutamate</name>
        <dbReference type="ChEBI" id="CHEBI:58928"/>
    </ligand>
</feature>
<keyword evidence="10" id="KW-1185">Reference proteome</keyword>
<sequence length="412" mass="44784">MSQDADLLLTRANIATLDPAMDGYGIIQEAALLMREGRIAWLGPQSELPAINPDVKTMDCQGQWLLPGYIDCHTHLVFAGNRADEFEQRLQGVSYADIARRGGGIRRTMSATRQASEAELLVLALKRAKALLEQGVTCVEIKSGYGLDLNTELKMLRVARQVQAHLPFTVRTTFLGAHALPPEYHDNADGYIDLVCNEMLPAIQAEQLADAVDVFCENIGFTLTQTRRVFEAASQLGLPVKLHAEQLSNLGGSELAASFNALSVDHIEFLDEAGIRAIAGSGTVATLLPGAFYYLRESQKPPIELLRKHAVPMALATDFNPGSSPICNLPLMLNMACTLFALTPVEALKGVTINAARALGLDDSLGSLSPGKQADILLLDIEHPNQLAYQVGINPVQKRWHAGKYTNMSLLY</sequence>